<dbReference type="SUPFAM" id="SSF55315">
    <property type="entry name" value="L30e-like"/>
    <property type="match status" value="1"/>
</dbReference>
<gene>
    <name evidence="4" type="ORF">Din_029520</name>
</gene>
<dbReference type="GO" id="GO:0006396">
    <property type="term" value="P:RNA processing"/>
    <property type="evidence" value="ECO:0007669"/>
    <property type="project" value="InterPro"/>
</dbReference>
<dbReference type="GO" id="GO:0008173">
    <property type="term" value="F:RNA methyltransferase activity"/>
    <property type="evidence" value="ECO:0007669"/>
    <property type="project" value="InterPro"/>
</dbReference>
<dbReference type="InterPro" id="IPR029064">
    <property type="entry name" value="Ribosomal_eL30-like_sf"/>
</dbReference>
<dbReference type="SUPFAM" id="SSF75217">
    <property type="entry name" value="alpha/beta knot"/>
    <property type="match status" value="1"/>
</dbReference>
<organism evidence="4">
    <name type="scientific">Davidia involucrata</name>
    <name type="common">Dove tree</name>
    <dbReference type="NCBI Taxonomy" id="16924"/>
    <lineage>
        <taxon>Eukaryota</taxon>
        <taxon>Viridiplantae</taxon>
        <taxon>Streptophyta</taxon>
        <taxon>Embryophyta</taxon>
        <taxon>Tracheophyta</taxon>
        <taxon>Spermatophyta</taxon>
        <taxon>Magnoliopsida</taxon>
        <taxon>eudicotyledons</taxon>
        <taxon>Gunneridae</taxon>
        <taxon>Pentapetalae</taxon>
        <taxon>asterids</taxon>
        <taxon>Cornales</taxon>
        <taxon>Nyssaceae</taxon>
        <taxon>Davidia</taxon>
    </lineage>
</organism>
<sequence>MQCANTSWASTVHLPLIQASNSQSKLSIVQTRPQLLRCPNAYDDDGDCSEVTLPLPSHVKSITSTSNPFVKHCLKLRHSSSYRHSHGSVLVVGTTPIREIYRFQESMLERPTVVDCLFLLDKAEIPVGLDDLPVHLVRVSSMVMKKLSGVQSTESIEAISLMRIPSTFRSLDDNWQGAGCQRWFPSPHRILVLDGIQDPGNLGTLLRSAMAFRWGGVFLLPGCCDPFNEKALRASRGASFQLPIVSGSWIHLEALRNEFQMKMLAGHPESNEELKPVSRLCQELADSLADMPMCLVLGSEGSGLSVKTKRVCELVSIPMAGDFESLNVSVAGGIFLYMLQPENHKFT</sequence>
<dbReference type="InterPro" id="IPR001537">
    <property type="entry name" value="SpoU_MeTrfase"/>
</dbReference>
<reference evidence="4" key="1">
    <citation type="submission" date="2019-08" db="EMBL/GenBank/DDBJ databases">
        <title>Reference gene set and small RNA set construction with multiple tissues from Davidia involucrata Baill.</title>
        <authorList>
            <person name="Yang H."/>
            <person name="Zhou C."/>
            <person name="Li G."/>
            <person name="Wang J."/>
            <person name="Gao P."/>
            <person name="Wang M."/>
            <person name="Wang R."/>
            <person name="Zhao Y."/>
        </authorList>
    </citation>
    <scope>NUCLEOTIDE SEQUENCE</scope>
    <source>
        <tissue evidence="4">Mixed with DoveR01_LX</tissue>
    </source>
</reference>
<proteinExistence type="predicted"/>
<keyword evidence="2" id="KW-0808">Transferase</keyword>
<dbReference type="InterPro" id="IPR029026">
    <property type="entry name" value="tRNA_m1G_MTases_N"/>
</dbReference>
<dbReference type="PANTHER" id="PTHR43191:SF2">
    <property type="entry name" value="RRNA METHYLTRANSFERASE 3, MITOCHONDRIAL"/>
    <property type="match status" value="1"/>
</dbReference>
<dbReference type="FunFam" id="3.40.1280.10:FF:000027">
    <property type="entry name" value="Putative tRNA/rRNA methyltransferase YsgA"/>
    <property type="match status" value="1"/>
</dbReference>
<dbReference type="GO" id="GO:0032259">
    <property type="term" value="P:methylation"/>
    <property type="evidence" value="ECO:0007669"/>
    <property type="project" value="UniProtKB-KW"/>
</dbReference>
<dbReference type="CDD" id="cd18095">
    <property type="entry name" value="SpoU-like_rRNA-MTase"/>
    <property type="match status" value="1"/>
</dbReference>
<feature type="domain" description="tRNA/rRNA methyltransferase SpoU type" evidence="3">
    <location>
        <begin position="190"/>
        <end position="337"/>
    </location>
</feature>
<name>A0A5B7AU00_DAVIN</name>
<protein>
    <recommendedName>
        <fullName evidence="3">tRNA/rRNA methyltransferase SpoU type domain-containing protein</fullName>
    </recommendedName>
</protein>
<dbReference type="Gene3D" id="3.30.1330.30">
    <property type="match status" value="1"/>
</dbReference>
<accession>A0A5B7AU00</accession>
<dbReference type="Gene3D" id="3.40.1280.10">
    <property type="match status" value="1"/>
</dbReference>
<evidence type="ECO:0000256" key="1">
    <source>
        <dbReference type="ARBA" id="ARBA00022603"/>
    </source>
</evidence>
<keyword evidence="1" id="KW-0489">Methyltransferase</keyword>
<dbReference type="GO" id="GO:0003723">
    <property type="term" value="F:RNA binding"/>
    <property type="evidence" value="ECO:0007669"/>
    <property type="project" value="InterPro"/>
</dbReference>
<dbReference type="PANTHER" id="PTHR43191">
    <property type="entry name" value="RRNA METHYLTRANSFERASE 3"/>
    <property type="match status" value="1"/>
</dbReference>
<evidence type="ECO:0000259" key="3">
    <source>
        <dbReference type="Pfam" id="PF00588"/>
    </source>
</evidence>
<evidence type="ECO:0000256" key="2">
    <source>
        <dbReference type="ARBA" id="ARBA00022679"/>
    </source>
</evidence>
<dbReference type="Pfam" id="PF00588">
    <property type="entry name" value="SpoU_methylase"/>
    <property type="match status" value="1"/>
</dbReference>
<evidence type="ECO:0000313" key="4">
    <source>
        <dbReference type="EMBL" id="MPA60079.1"/>
    </source>
</evidence>
<dbReference type="EMBL" id="GHES01029520">
    <property type="protein sequence ID" value="MPA60079.1"/>
    <property type="molecule type" value="Transcribed_RNA"/>
</dbReference>
<dbReference type="InterPro" id="IPR051259">
    <property type="entry name" value="rRNA_Methyltransferase"/>
</dbReference>
<dbReference type="InterPro" id="IPR029028">
    <property type="entry name" value="Alpha/beta_knot_MTases"/>
</dbReference>
<dbReference type="AlphaFoldDB" id="A0A5B7AU00"/>